<evidence type="ECO:0000313" key="2">
    <source>
        <dbReference type="EMBL" id="XCP94633.1"/>
    </source>
</evidence>
<dbReference type="PROSITE" id="PS51186">
    <property type="entry name" value="GNAT"/>
    <property type="match status" value="1"/>
</dbReference>
<feature type="domain" description="N-acetyltransferase" evidence="1">
    <location>
        <begin position="1"/>
        <end position="141"/>
    </location>
</feature>
<dbReference type="InterPro" id="IPR016181">
    <property type="entry name" value="Acyl_CoA_acyltransferase"/>
</dbReference>
<gene>
    <name evidence="2" type="ORF">ABXS70_26600</name>
</gene>
<sequence length="162" mass="18395">MKIVESCRIPAAQRNDFFAEHWGSPKMLISTGIYSSEALDGYAVLNDHGEIRGYITYVMHDDRCEVTSLDSLDENQGIGSALLRRVEDTARQAYRNSIQLITTNDNLRALLFYQKRGYQIIRIYPDAVEKARALKPSIPLVSDQGIPIRDELLLQKILISHT</sequence>
<evidence type="ECO:0000259" key="1">
    <source>
        <dbReference type="PROSITE" id="PS51186"/>
    </source>
</evidence>
<dbReference type="EMBL" id="CP159992">
    <property type="protein sequence ID" value="XCP94633.1"/>
    <property type="molecule type" value="Genomic_DNA"/>
</dbReference>
<organism evidence="2">
    <name type="scientific">Paenibacillus sp. AN1007</name>
    <dbReference type="NCBI Taxonomy" id="3151385"/>
    <lineage>
        <taxon>Bacteria</taxon>
        <taxon>Bacillati</taxon>
        <taxon>Bacillota</taxon>
        <taxon>Bacilli</taxon>
        <taxon>Bacillales</taxon>
        <taxon>Paenibacillaceae</taxon>
        <taxon>Paenibacillus</taxon>
    </lineage>
</organism>
<name>A0AAU8N8T1_9BACL</name>
<dbReference type="SUPFAM" id="SSF55729">
    <property type="entry name" value="Acyl-CoA N-acyltransferases (Nat)"/>
    <property type="match status" value="1"/>
</dbReference>
<dbReference type="CDD" id="cd04301">
    <property type="entry name" value="NAT_SF"/>
    <property type="match status" value="1"/>
</dbReference>
<dbReference type="InterPro" id="IPR000182">
    <property type="entry name" value="GNAT_dom"/>
</dbReference>
<dbReference type="AlphaFoldDB" id="A0AAU8N8T1"/>
<accession>A0AAU8N8T1</accession>
<dbReference type="Gene3D" id="3.40.630.30">
    <property type="match status" value="1"/>
</dbReference>
<dbReference type="RefSeq" id="WP_366292148.1">
    <property type="nucleotide sequence ID" value="NZ_CP159992.1"/>
</dbReference>
<reference evidence="2" key="1">
    <citation type="submission" date="2024-05" db="EMBL/GenBank/DDBJ databases">
        <title>Draft genome assemblies of 36 bacteria isolated from hibernating arctic ground squirrels.</title>
        <authorList>
            <person name="McKee H."/>
            <person name="Mullen L."/>
            <person name="Drown D.M."/>
            <person name="Duddleston K.N."/>
        </authorList>
    </citation>
    <scope>NUCLEOTIDE SEQUENCE</scope>
    <source>
        <strain evidence="2">AN1007</strain>
    </source>
</reference>
<protein>
    <submittedName>
        <fullName evidence="2">GNAT family N-acetyltransferase</fullName>
    </submittedName>
</protein>
<dbReference type="GO" id="GO:0016747">
    <property type="term" value="F:acyltransferase activity, transferring groups other than amino-acyl groups"/>
    <property type="evidence" value="ECO:0007669"/>
    <property type="project" value="InterPro"/>
</dbReference>
<dbReference type="Pfam" id="PF00583">
    <property type="entry name" value="Acetyltransf_1"/>
    <property type="match status" value="1"/>
</dbReference>
<proteinExistence type="predicted"/>